<organism evidence="1 2">
    <name type="scientific">Acinetobacter proteolyticus</name>
    <dbReference type="NCBI Taxonomy" id="1776741"/>
    <lineage>
        <taxon>Bacteria</taxon>
        <taxon>Pseudomonadati</taxon>
        <taxon>Pseudomonadota</taxon>
        <taxon>Gammaproteobacteria</taxon>
        <taxon>Moraxellales</taxon>
        <taxon>Moraxellaceae</taxon>
        <taxon>Acinetobacter</taxon>
    </lineage>
</organism>
<name>A0ABP2TJI8_9GAMM</name>
<gene>
    <name evidence="1" type="ORF">F993_03938</name>
</gene>
<proteinExistence type="predicted"/>
<reference evidence="1 2" key="1">
    <citation type="submission" date="2013-02" db="EMBL/GenBank/DDBJ databases">
        <title>The Genome Sequence of Acinetobacter sp. NIPH 809.</title>
        <authorList>
            <consortium name="The Broad Institute Genome Sequencing Platform"/>
            <consortium name="The Broad Institute Genome Sequencing Center for Infectious Disease"/>
            <person name="Cerqueira G."/>
            <person name="Feldgarden M."/>
            <person name="Courvalin P."/>
            <person name="Perichon B."/>
            <person name="Grillot-Courvalin C."/>
            <person name="Clermont D."/>
            <person name="Rocha E."/>
            <person name="Yoon E.-J."/>
            <person name="Nemec A."/>
            <person name="Walker B."/>
            <person name="Young S.K."/>
            <person name="Zeng Q."/>
            <person name="Gargeya S."/>
            <person name="Fitzgerald M."/>
            <person name="Haas B."/>
            <person name="Abouelleil A."/>
            <person name="Alvarado L."/>
            <person name="Arachchi H.M."/>
            <person name="Berlin A.M."/>
            <person name="Chapman S.B."/>
            <person name="Dewar J."/>
            <person name="Goldberg J."/>
            <person name="Griggs A."/>
            <person name="Gujja S."/>
            <person name="Hansen M."/>
            <person name="Howarth C."/>
            <person name="Imamovic A."/>
            <person name="Larimer J."/>
            <person name="McCowan C."/>
            <person name="Murphy C."/>
            <person name="Neiman D."/>
            <person name="Pearson M."/>
            <person name="Priest M."/>
            <person name="Roberts A."/>
            <person name="Saif S."/>
            <person name="Shea T."/>
            <person name="Sisk P."/>
            <person name="Sykes S."/>
            <person name="Wortman J."/>
            <person name="Nusbaum C."/>
            <person name="Birren B."/>
        </authorList>
    </citation>
    <scope>NUCLEOTIDE SEQUENCE [LARGE SCALE GENOMIC DNA]</scope>
    <source>
        <strain evidence="1 2">NIPH 809</strain>
    </source>
</reference>
<dbReference type="InterPro" id="IPR056510">
    <property type="entry name" value="WapI"/>
</dbReference>
<sequence length="151" mass="17633">MSLLLNTFKNISLNLELLKSFYDENLGQTVIQIDFKVTTPHRTYFYRNHIDLILWKIALESLLNELKQLHLKEVKEVSFYPVDMYFIFEIERFDVPDDIGIQWSVKFPSGIYYGAESAGYEEAIIFVINDSLLNDFIDGLEKELANILKLG</sequence>
<keyword evidence="2" id="KW-1185">Reference proteome</keyword>
<dbReference type="RefSeq" id="WP_004657756.1">
    <property type="nucleotide sequence ID" value="NZ_KB849179.1"/>
</dbReference>
<accession>A0ABP2TJI8</accession>
<comment type="caution">
    <text evidence="1">The sequence shown here is derived from an EMBL/GenBank/DDBJ whole genome shotgun (WGS) entry which is preliminary data.</text>
</comment>
<evidence type="ECO:0000313" key="1">
    <source>
        <dbReference type="EMBL" id="ENU22009.1"/>
    </source>
</evidence>
<dbReference type="EMBL" id="APOI01000030">
    <property type="protein sequence ID" value="ENU22009.1"/>
    <property type="molecule type" value="Genomic_DNA"/>
</dbReference>
<dbReference type="Proteomes" id="UP000013034">
    <property type="component" value="Unassembled WGS sequence"/>
</dbReference>
<protein>
    <submittedName>
        <fullName evidence="1">Uncharacterized protein</fullName>
    </submittedName>
</protein>
<evidence type="ECO:0000313" key="2">
    <source>
        <dbReference type="Proteomes" id="UP000013034"/>
    </source>
</evidence>
<dbReference type="Pfam" id="PF24716">
    <property type="entry name" value="WapI"/>
    <property type="match status" value="1"/>
</dbReference>